<dbReference type="Gene3D" id="3.30.565.10">
    <property type="entry name" value="Histidine kinase-like ATPase, C-terminal domain"/>
    <property type="match status" value="1"/>
</dbReference>
<sequence>MSREGEMVFLDDVLVQHAGRLRQNTGLSIRTDLQPTYVVGDATTLNRAVTALVEHARCNAVSAIELEVYRRDAQAVIIIRDDGPHIAVADTGRMSSKCNSGLELAARIIATHGGTLAVGERGACTNAVSVRLPSTRQSLFNSPAPKWISDGQ</sequence>
<dbReference type="Proteomes" id="UP000294929">
    <property type="component" value="Unassembled WGS sequence"/>
</dbReference>
<dbReference type="OrthoDB" id="4633948at2"/>
<name>A0A4R5WA63_MYCMU</name>
<dbReference type="Pfam" id="PF02518">
    <property type="entry name" value="HATPase_c"/>
    <property type="match status" value="1"/>
</dbReference>
<dbReference type="InterPro" id="IPR036890">
    <property type="entry name" value="HATPase_C_sf"/>
</dbReference>
<accession>A0A4R5WA63</accession>
<comment type="caution">
    <text evidence="2">The sequence shown here is derived from an EMBL/GenBank/DDBJ whole genome shotgun (WGS) entry which is preliminary data.</text>
</comment>
<proteinExistence type="predicted"/>
<organism evidence="2 3">
    <name type="scientific">Mycolicibacterium mucogenicum</name>
    <name type="common">Mycobacterium mucogenicum</name>
    <dbReference type="NCBI Taxonomy" id="56689"/>
    <lineage>
        <taxon>Bacteria</taxon>
        <taxon>Bacillati</taxon>
        <taxon>Actinomycetota</taxon>
        <taxon>Actinomycetes</taxon>
        <taxon>Mycobacteriales</taxon>
        <taxon>Mycobacteriaceae</taxon>
        <taxon>Mycolicibacterium</taxon>
    </lineage>
</organism>
<feature type="domain" description="Histidine kinase/HSP90-like ATPase" evidence="1">
    <location>
        <begin position="41"/>
        <end position="134"/>
    </location>
</feature>
<dbReference type="InterPro" id="IPR003594">
    <property type="entry name" value="HATPase_dom"/>
</dbReference>
<evidence type="ECO:0000313" key="3">
    <source>
        <dbReference type="Proteomes" id="UP000294929"/>
    </source>
</evidence>
<dbReference type="SUPFAM" id="SSF55874">
    <property type="entry name" value="ATPase domain of HSP90 chaperone/DNA topoisomerase II/histidine kinase"/>
    <property type="match status" value="1"/>
</dbReference>
<dbReference type="EMBL" id="SDLO01000022">
    <property type="protein sequence ID" value="TDK85814.1"/>
    <property type="molecule type" value="Genomic_DNA"/>
</dbReference>
<evidence type="ECO:0000313" key="2">
    <source>
        <dbReference type="EMBL" id="TDK85814.1"/>
    </source>
</evidence>
<reference evidence="2 3" key="1">
    <citation type="submission" date="2019-01" db="EMBL/GenBank/DDBJ databases">
        <title>High-quality-draft genome sequences of five non-tuberculosis mycobacteriaceae isolated from a nosocomial environment.</title>
        <authorList>
            <person name="Tiago I."/>
            <person name="Alarico S."/>
            <person name="Pereira S.G."/>
            <person name="Coelho C."/>
            <person name="Maranha A."/>
            <person name="Empadinhas N."/>
        </authorList>
    </citation>
    <scope>NUCLEOTIDE SEQUENCE [LARGE SCALE GENOMIC DNA]</scope>
    <source>
        <strain evidence="2 3">24AIII</strain>
    </source>
</reference>
<gene>
    <name evidence="2" type="ORF">EUA03_21410</name>
</gene>
<dbReference type="AlphaFoldDB" id="A0A4R5WA63"/>
<evidence type="ECO:0000259" key="1">
    <source>
        <dbReference type="Pfam" id="PF02518"/>
    </source>
</evidence>
<dbReference type="RefSeq" id="WP_131808857.1">
    <property type="nucleotide sequence ID" value="NZ_LZSF01000289.1"/>
</dbReference>
<protein>
    <recommendedName>
        <fullName evidence="1">Histidine kinase/HSP90-like ATPase domain-containing protein</fullName>
    </recommendedName>
</protein>